<proteinExistence type="predicted"/>
<sequence>MEPLESRMARLTPEQRMEVEDFVDFLLLKNNFHKNPPAVPSPSPILMNAPPVLSAEPVPAVPAMQMENPLIHEEPHLPESGHDPGPFSLQEIADSGEDGYMDYGKYEQVAIPAAGSEKSVKRKVIAREAEGKSRHLLDWVD</sequence>
<protein>
    <recommendedName>
        <fullName evidence="4">DUF2281 domain-containing protein</fullName>
    </recommendedName>
</protein>
<evidence type="ECO:0000313" key="3">
    <source>
        <dbReference type="Proteomes" id="UP000010824"/>
    </source>
</evidence>
<dbReference type="OrthoDB" id="386483at2157"/>
<dbReference type="STRING" id="593750.Metfor_0340"/>
<dbReference type="GeneID" id="14309013"/>
<reference evidence="2 3" key="2">
    <citation type="journal article" date="2014" name="Genome Announc.">
        <title>Complete Genome Sequence of Methanoregula formicica SMSPT, a Mesophilic Hydrogenotrophic Methanogen Isolated from a Methanogenic Upflow Anaerobic Sludge Blanket Reactor.</title>
        <authorList>
            <person name="Yamamoto K."/>
            <person name="Tamaki H."/>
            <person name="Cadillo-Quiroz H."/>
            <person name="Imachi H."/>
            <person name="Kyrpides N."/>
            <person name="Woyke T."/>
            <person name="Goodwin L."/>
            <person name="Zinder S.H."/>
            <person name="Kamagata Y."/>
            <person name="Liu W.T."/>
        </authorList>
    </citation>
    <scope>NUCLEOTIDE SEQUENCE [LARGE SCALE GENOMIC DNA]</scope>
    <source>
        <strain evidence="3">DSM 22288 / NBRC 105244 / SMSP</strain>
    </source>
</reference>
<keyword evidence="3" id="KW-1185">Reference proteome</keyword>
<evidence type="ECO:0000256" key="1">
    <source>
        <dbReference type="SAM" id="MobiDB-lite"/>
    </source>
</evidence>
<name>L0H9J5_METFS</name>
<evidence type="ECO:0008006" key="4">
    <source>
        <dbReference type="Google" id="ProtNLM"/>
    </source>
</evidence>
<dbReference type="RefSeq" id="WP_015284381.1">
    <property type="nucleotide sequence ID" value="NC_019943.1"/>
</dbReference>
<evidence type="ECO:0000313" key="2">
    <source>
        <dbReference type="EMBL" id="AGB01417.1"/>
    </source>
</evidence>
<organism evidence="2 3">
    <name type="scientific">Methanoregula formicica (strain DSM 22288 / NBRC 105244 / SMSP)</name>
    <dbReference type="NCBI Taxonomy" id="593750"/>
    <lineage>
        <taxon>Archaea</taxon>
        <taxon>Methanobacteriati</taxon>
        <taxon>Methanobacteriota</taxon>
        <taxon>Stenosarchaea group</taxon>
        <taxon>Methanomicrobia</taxon>
        <taxon>Methanomicrobiales</taxon>
        <taxon>Methanoregulaceae</taxon>
        <taxon>Methanoregula</taxon>
    </lineage>
</organism>
<dbReference type="InParanoid" id="L0H9J5"/>
<feature type="region of interest" description="Disordered" evidence="1">
    <location>
        <begin position="73"/>
        <end position="93"/>
    </location>
</feature>
<dbReference type="AlphaFoldDB" id="L0H9J5"/>
<accession>L0H9J5</accession>
<dbReference type="Proteomes" id="UP000010824">
    <property type="component" value="Chromosome"/>
</dbReference>
<dbReference type="KEGG" id="mfo:Metfor_0340"/>
<dbReference type="eggNOG" id="arCOG12711">
    <property type="taxonomic scope" value="Archaea"/>
</dbReference>
<gene>
    <name evidence="2" type="ordered locus">Metfor_0340</name>
</gene>
<dbReference type="EMBL" id="CP003167">
    <property type="protein sequence ID" value="AGB01417.1"/>
    <property type="molecule type" value="Genomic_DNA"/>
</dbReference>
<dbReference type="HOGENOM" id="CLU_1821015_0_0_2"/>
<reference evidence="3" key="1">
    <citation type="submission" date="2011-12" db="EMBL/GenBank/DDBJ databases">
        <title>Complete sequence of Methanoregula formicicum SMSP.</title>
        <authorList>
            <person name="Lucas S."/>
            <person name="Han J."/>
            <person name="Lapidus A."/>
            <person name="Cheng J.-F."/>
            <person name="Goodwin L."/>
            <person name="Pitluck S."/>
            <person name="Peters L."/>
            <person name="Ovchinnikova G."/>
            <person name="Teshima H."/>
            <person name="Detter J.C."/>
            <person name="Han C."/>
            <person name="Tapia R."/>
            <person name="Land M."/>
            <person name="Hauser L."/>
            <person name="Kyrpides N."/>
            <person name="Ivanova N."/>
            <person name="Pagani I."/>
            <person name="Imachi H."/>
            <person name="Tamaki H."/>
            <person name="Sekiguchi Y."/>
            <person name="Kamagata Y."/>
            <person name="Cadillo-Quiroz H."/>
            <person name="Zinder S."/>
            <person name="Liu W.-T."/>
            <person name="Woyke T."/>
        </authorList>
    </citation>
    <scope>NUCLEOTIDE SEQUENCE [LARGE SCALE GENOMIC DNA]</scope>
    <source>
        <strain evidence="3">DSM 22288 / NBRC 105244 / SMSP</strain>
    </source>
</reference>
<feature type="compositionally biased region" description="Basic and acidic residues" evidence="1">
    <location>
        <begin position="73"/>
        <end position="82"/>
    </location>
</feature>